<dbReference type="AlphaFoldDB" id="A0AAV2M653"/>
<protein>
    <submittedName>
        <fullName evidence="2">Uncharacterized protein</fullName>
    </submittedName>
</protein>
<sequence>MLETVGVRDDERKLQPTIKIRTEVSACNVPQRDARYRHMGRAPGTKQKRRRLLYMLSMEESEHTEGGHQQKNRVCLHLTLCLRSDTTGSVSTDGRSREKEDCYQGDGRMLL</sequence>
<accession>A0AAV2M653</accession>
<keyword evidence="3" id="KW-1185">Reference proteome</keyword>
<evidence type="ECO:0000313" key="2">
    <source>
        <dbReference type="EMBL" id="CAL1608846.1"/>
    </source>
</evidence>
<proteinExistence type="predicted"/>
<evidence type="ECO:0000313" key="3">
    <source>
        <dbReference type="Proteomes" id="UP001497482"/>
    </source>
</evidence>
<name>A0AAV2M653_KNICA</name>
<dbReference type="EMBL" id="OZ035828">
    <property type="protein sequence ID" value="CAL1608846.1"/>
    <property type="molecule type" value="Genomic_DNA"/>
</dbReference>
<reference evidence="2 3" key="1">
    <citation type="submission" date="2024-04" db="EMBL/GenBank/DDBJ databases">
        <authorList>
            <person name="Waldvogel A.-M."/>
            <person name="Schoenle A."/>
        </authorList>
    </citation>
    <scope>NUCLEOTIDE SEQUENCE [LARGE SCALE GENOMIC DNA]</scope>
</reference>
<organism evidence="2 3">
    <name type="scientific">Knipowitschia caucasica</name>
    <name type="common">Caucasian dwarf goby</name>
    <name type="synonym">Pomatoschistus caucasicus</name>
    <dbReference type="NCBI Taxonomy" id="637954"/>
    <lineage>
        <taxon>Eukaryota</taxon>
        <taxon>Metazoa</taxon>
        <taxon>Chordata</taxon>
        <taxon>Craniata</taxon>
        <taxon>Vertebrata</taxon>
        <taxon>Euteleostomi</taxon>
        <taxon>Actinopterygii</taxon>
        <taxon>Neopterygii</taxon>
        <taxon>Teleostei</taxon>
        <taxon>Neoteleostei</taxon>
        <taxon>Acanthomorphata</taxon>
        <taxon>Gobiaria</taxon>
        <taxon>Gobiiformes</taxon>
        <taxon>Gobioidei</taxon>
        <taxon>Gobiidae</taxon>
        <taxon>Gobiinae</taxon>
        <taxon>Knipowitschia</taxon>
    </lineage>
</organism>
<feature type="region of interest" description="Disordered" evidence="1">
    <location>
        <begin position="86"/>
        <end position="111"/>
    </location>
</feature>
<evidence type="ECO:0000256" key="1">
    <source>
        <dbReference type="SAM" id="MobiDB-lite"/>
    </source>
</evidence>
<gene>
    <name evidence="2" type="ORF">KC01_LOCUS35699</name>
</gene>
<dbReference type="Proteomes" id="UP001497482">
    <property type="component" value="Chromosome 6"/>
</dbReference>